<dbReference type="Gene3D" id="3.90.550.10">
    <property type="entry name" value="Spore Coat Polysaccharide Biosynthesis Protein SpsA, Chain A"/>
    <property type="match status" value="1"/>
</dbReference>
<keyword evidence="3 4" id="KW-0808">Transferase</keyword>
<dbReference type="PANTHER" id="PTHR43179:SF12">
    <property type="entry name" value="GALACTOFURANOSYLTRANSFERASE GLFT2"/>
    <property type="match status" value="1"/>
</dbReference>
<sequence length="336" mass="36731">MRAPTIQVIVVNYRTPELTLKATAAALREMEGLDGRITVVDNGSGDDSVALIAEAIARNGWDADGRVVLMPNAQNGGFGAGNNAAIRDGLGAGRAPDFHYLLNSDAWPEPGAIRALLRVMQENRDCGFAGSCIRGVDGAPHQTAFRFPSIAGEFEGAARTGIVTRLLKGSVVPLPAPQTLSCVDWVAGASVLIRRRTLNEIGLFDERFFLYFEETDLSYRGARAGWKTYYEPRSEVVHVGSVSTGMKTWARTPGYWFGSRLHYFTKAHGRAYAAAATLARIAGGLIWRLRCALSRRPVGEPPHFLRDLIAHGLRRAFRRAPHARTLRGTTMKDVNQ</sequence>
<dbReference type="OrthoDB" id="9771846at2"/>
<evidence type="ECO:0000256" key="3">
    <source>
        <dbReference type="ARBA" id="ARBA00022679"/>
    </source>
</evidence>
<comment type="similarity">
    <text evidence="1">Belongs to the glycosyltransferase 2 family.</text>
</comment>
<evidence type="ECO:0000256" key="2">
    <source>
        <dbReference type="ARBA" id="ARBA00022676"/>
    </source>
</evidence>
<evidence type="ECO:0000313" key="5">
    <source>
        <dbReference type="Proteomes" id="UP000281128"/>
    </source>
</evidence>
<dbReference type="SUPFAM" id="SSF53448">
    <property type="entry name" value="Nucleotide-diphospho-sugar transferases"/>
    <property type="match status" value="1"/>
</dbReference>
<proteinExistence type="inferred from homology"/>
<dbReference type="PANTHER" id="PTHR43179">
    <property type="entry name" value="RHAMNOSYLTRANSFERASE WBBL"/>
    <property type="match status" value="1"/>
</dbReference>
<keyword evidence="5" id="KW-1185">Reference proteome</keyword>
<dbReference type="Proteomes" id="UP000281128">
    <property type="component" value="Unassembled WGS sequence"/>
</dbReference>
<gene>
    <name evidence="4" type="ORF">D6850_05175</name>
</gene>
<dbReference type="RefSeq" id="WP_121164413.1">
    <property type="nucleotide sequence ID" value="NZ_RAPE01000001.1"/>
</dbReference>
<comment type="caution">
    <text evidence="4">The sequence shown here is derived from an EMBL/GenBank/DDBJ whole genome shotgun (WGS) entry which is preliminary data.</text>
</comment>
<evidence type="ECO:0000256" key="1">
    <source>
        <dbReference type="ARBA" id="ARBA00006739"/>
    </source>
</evidence>
<protein>
    <submittedName>
        <fullName evidence="4">Glycosyltransferase family 2 protein</fullName>
    </submittedName>
</protein>
<accession>A0A3A8AWZ7</accession>
<dbReference type="AlphaFoldDB" id="A0A3A8AWZ7"/>
<dbReference type="CDD" id="cd04186">
    <property type="entry name" value="GT_2_like_c"/>
    <property type="match status" value="1"/>
</dbReference>
<dbReference type="Pfam" id="PF13641">
    <property type="entry name" value="Glyco_tranf_2_3"/>
    <property type="match status" value="1"/>
</dbReference>
<organism evidence="4 5">
    <name type="scientific">Roseovarius spongiae</name>
    <dbReference type="NCBI Taxonomy" id="2320272"/>
    <lineage>
        <taxon>Bacteria</taxon>
        <taxon>Pseudomonadati</taxon>
        <taxon>Pseudomonadota</taxon>
        <taxon>Alphaproteobacteria</taxon>
        <taxon>Rhodobacterales</taxon>
        <taxon>Roseobacteraceae</taxon>
        <taxon>Roseovarius</taxon>
    </lineage>
</organism>
<dbReference type="EMBL" id="RAPE01000001">
    <property type="protein sequence ID" value="RKF16923.1"/>
    <property type="molecule type" value="Genomic_DNA"/>
</dbReference>
<reference evidence="4 5" key="1">
    <citation type="submission" date="2018-09" db="EMBL/GenBank/DDBJ databases">
        <title>Roseovarius spongiae sp. nov., isolated from a marine sponge.</title>
        <authorList>
            <person name="Zhuang L."/>
            <person name="Luo L."/>
        </authorList>
    </citation>
    <scope>NUCLEOTIDE SEQUENCE [LARGE SCALE GENOMIC DNA]</scope>
    <source>
        <strain evidence="4 5">HN-E21</strain>
    </source>
</reference>
<dbReference type="InterPro" id="IPR029044">
    <property type="entry name" value="Nucleotide-diphossugar_trans"/>
</dbReference>
<keyword evidence="2" id="KW-0328">Glycosyltransferase</keyword>
<evidence type="ECO:0000313" key="4">
    <source>
        <dbReference type="EMBL" id="RKF16923.1"/>
    </source>
</evidence>
<dbReference type="GO" id="GO:0016757">
    <property type="term" value="F:glycosyltransferase activity"/>
    <property type="evidence" value="ECO:0007669"/>
    <property type="project" value="UniProtKB-KW"/>
</dbReference>
<name>A0A3A8AWZ7_9RHOB</name>